<evidence type="ECO:0000259" key="6">
    <source>
        <dbReference type="Pfam" id="PF00924"/>
    </source>
</evidence>
<evidence type="ECO:0000256" key="2">
    <source>
        <dbReference type="ARBA" id="ARBA00022692"/>
    </source>
</evidence>
<dbReference type="InterPro" id="IPR045275">
    <property type="entry name" value="MscS_archaea/bacteria_type"/>
</dbReference>
<feature type="domain" description="Mechanosensitive ion channel MscS" evidence="6">
    <location>
        <begin position="117"/>
        <end position="193"/>
    </location>
</feature>
<evidence type="ECO:0000256" key="4">
    <source>
        <dbReference type="ARBA" id="ARBA00023136"/>
    </source>
</evidence>
<feature type="transmembrane region" description="Helical" evidence="5">
    <location>
        <begin position="76"/>
        <end position="95"/>
    </location>
</feature>
<name>Q12YL7_METBU</name>
<feature type="transmembrane region" description="Helical" evidence="5">
    <location>
        <begin position="38"/>
        <end position="56"/>
    </location>
</feature>
<evidence type="ECO:0000256" key="1">
    <source>
        <dbReference type="ARBA" id="ARBA00004370"/>
    </source>
</evidence>
<protein>
    <submittedName>
        <fullName evidence="7">Small-conductance mechanosensitive ion channel</fullName>
    </submittedName>
</protein>
<dbReference type="HOGENOM" id="CLU_066007_1_0_2"/>
<dbReference type="InterPro" id="IPR006685">
    <property type="entry name" value="MscS_channel_2nd"/>
</dbReference>
<feature type="transmembrane region" description="Helical" evidence="5">
    <location>
        <begin position="101"/>
        <end position="130"/>
    </location>
</feature>
<dbReference type="RefSeq" id="WP_011498621.1">
    <property type="nucleotide sequence ID" value="NC_007955.1"/>
</dbReference>
<dbReference type="SUPFAM" id="SSF50182">
    <property type="entry name" value="Sm-like ribonucleoproteins"/>
    <property type="match status" value="1"/>
</dbReference>
<dbReference type="OrthoDB" id="11475at2157"/>
<gene>
    <name evidence="7" type="ordered locus">Mbur_0474</name>
</gene>
<dbReference type="PANTHER" id="PTHR30221:SF1">
    <property type="entry name" value="SMALL-CONDUCTANCE MECHANOSENSITIVE CHANNEL"/>
    <property type="match status" value="1"/>
</dbReference>
<dbReference type="STRING" id="259564.Mbur_0474"/>
<evidence type="ECO:0000256" key="5">
    <source>
        <dbReference type="SAM" id="Phobius"/>
    </source>
</evidence>
<dbReference type="InterPro" id="IPR023408">
    <property type="entry name" value="MscS_beta-dom_sf"/>
</dbReference>
<evidence type="ECO:0000256" key="3">
    <source>
        <dbReference type="ARBA" id="ARBA00022989"/>
    </source>
</evidence>
<keyword evidence="4 5" id="KW-0472">Membrane</keyword>
<dbReference type="KEGG" id="mbu:Mbur_0474"/>
<dbReference type="GO" id="GO:0008381">
    <property type="term" value="F:mechanosensitive monoatomic ion channel activity"/>
    <property type="evidence" value="ECO:0007669"/>
    <property type="project" value="InterPro"/>
</dbReference>
<evidence type="ECO:0000313" key="7">
    <source>
        <dbReference type="EMBL" id="ABE51459.1"/>
    </source>
</evidence>
<dbReference type="InterPro" id="IPR010920">
    <property type="entry name" value="LSM_dom_sf"/>
</dbReference>
<comment type="subcellular location">
    <subcellularLocation>
        <location evidence="1">Membrane</location>
    </subcellularLocation>
</comment>
<dbReference type="GO" id="GO:0016020">
    <property type="term" value="C:membrane"/>
    <property type="evidence" value="ECO:0007669"/>
    <property type="project" value="UniProtKB-SubCell"/>
</dbReference>
<organism evidence="7 8">
    <name type="scientific">Methanococcoides burtonii (strain DSM 6242 / NBRC 107633 / OCM 468 / ACE-M)</name>
    <dbReference type="NCBI Taxonomy" id="259564"/>
    <lineage>
        <taxon>Archaea</taxon>
        <taxon>Methanobacteriati</taxon>
        <taxon>Methanobacteriota</taxon>
        <taxon>Stenosarchaea group</taxon>
        <taxon>Methanomicrobia</taxon>
        <taxon>Methanosarcinales</taxon>
        <taxon>Methanosarcinaceae</taxon>
        <taxon>Methanococcoides</taxon>
    </lineage>
</organism>
<keyword evidence="3 5" id="KW-1133">Transmembrane helix</keyword>
<proteinExistence type="predicted"/>
<dbReference type="Proteomes" id="UP000001979">
    <property type="component" value="Chromosome"/>
</dbReference>
<dbReference type="PANTHER" id="PTHR30221">
    <property type="entry name" value="SMALL-CONDUCTANCE MECHANOSENSITIVE CHANNEL"/>
    <property type="match status" value="1"/>
</dbReference>
<evidence type="ECO:0000313" key="8">
    <source>
        <dbReference type="Proteomes" id="UP000001979"/>
    </source>
</evidence>
<feature type="transmembrane region" description="Helical" evidence="5">
    <location>
        <begin position="7"/>
        <end position="26"/>
    </location>
</feature>
<dbReference type="GeneID" id="3998312"/>
<dbReference type="AlphaFoldDB" id="Q12YL7"/>
<accession>Q12YL7</accession>
<keyword evidence="2 5" id="KW-0812">Transmembrane</keyword>
<dbReference type="Gene3D" id="1.10.287.1260">
    <property type="match status" value="1"/>
</dbReference>
<dbReference type="Gene3D" id="2.30.30.60">
    <property type="match status" value="1"/>
</dbReference>
<dbReference type="EMBL" id="CP000300">
    <property type="protein sequence ID" value="ABE51459.1"/>
    <property type="molecule type" value="Genomic_DNA"/>
</dbReference>
<dbReference type="Pfam" id="PF00924">
    <property type="entry name" value="MS_channel_2nd"/>
    <property type="match status" value="1"/>
</dbReference>
<keyword evidence="8" id="KW-1185">Reference proteome</keyword>
<reference evidence="8" key="1">
    <citation type="journal article" date="2009" name="ISME J.">
        <title>The genome sequence of the psychrophilic archaeon, Methanococcoides burtonii: the role of genome evolution in cold adaptation.</title>
        <authorList>
            <person name="Allen M.A."/>
            <person name="Lauro F.M."/>
            <person name="Williams T.J."/>
            <person name="Burg D."/>
            <person name="Siddiqui K.S."/>
            <person name="De Francisci D."/>
            <person name="Chong K.W."/>
            <person name="Pilak O."/>
            <person name="Chew H.H."/>
            <person name="De Maere M.Z."/>
            <person name="Ting L."/>
            <person name="Katrib M."/>
            <person name="Ng C."/>
            <person name="Sowers K.R."/>
            <person name="Galperin M.Y."/>
            <person name="Anderson I.J."/>
            <person name="Ivanova N."/>
            <person name="Dalin E."/>
            <person name="Martinez M."/>
            <person name="Lapidus A."/>
            <person name="Hauser L."/>
            <person name="Land M."/>
            <person name="Thomas T."/>
            <person name="Cavicchioli R."/>
        </authorList>
    </citation>
    <scope>NUCLEOTIDE SEQUENCE [LARGE SCALE GENOMIC DNA]</scope>
    <source>
        <strain evidence="8">DSM 6242 / NBRC 107633 / OCM 468 / ACE-M</strain>
    </source>
</reference>
<sequence length="320" mass="36749">MGFLRGLNIVVLLSIAIFIAYINYFTDHLIGYETLLTKLLHSVIIVLVFYVIKNIAEDIIKIKVHDNKERYTLRKAVSIIITFLVLASLFAVWFRETTGLIVAYGILSAGVAIALQDLLKSIAGGLIIFISRPFRAGDRIEVGDIIGDVIDIKNFSTTIMEIREWVDGDQYTGRIVQLPNSFILSGTVKNYTKDFSFIWDEVQIMLVYGSNWKKAEEIAIKVTKDAIYDFEDSAKKELLNMSEKYFITSYDVETKLYMTTRDNWIDMRVRYVVDPRQRRKIKHMLVQKLFQAFEPEEDIILGTAVGIDIMRSSQITVNRS</sequence>